<evidence type="ECO:0000256" key="5">
    <source>
        <dbReference type="ARBA" id="ARBA00022592"/>
    </source>
</evidence>
<feature type="transmembrane region" description="Helical" evidence="11">
    <location>
        <begin position="253"/>
        <end position="271"/>
    </location>
</feature>
<keyword evidence="5 11" id="KW-0592">Phosphate transport</keyword>
<evidence type="ECO:0000256" key="9">
    <source>
        <dbReference type="ARBA" id="ARBA00023136"/>
    </source>
</evidence>
<sequence length="547" mass="57564">MDSSAQLNAAVPPHATSTIPSALSEHKTGPATLILFAVLLLLGLIYTAMSLTADVTEAGPTTTQWLPYFLLGLALLIALGFEFVNGFHDTANAVATVIYTHSLPPNFAVMWSGCFNFLGVLLSSGAVAFGIISLLPVELILQVGSGSGFAMVFALLIAAIIWNLGTWWLGLPASSSHTMIGSILGVGIANALMHGRTGTSGVDWAQATKVGYSLLLSPLVGFVCAALLLLAMRAFVKSKELYEAPVGNTPPPWWIRGLLILTCTGVSFAHGSNDGQKGMGLIMLILVGTVPMAYALNRAMPVDHVTQFVAVAHVTQISLDKYTAPLSLPPAASTAASRDTLITFIRTKELTPEALPALSTLTGAIGERVKESGSLANVPATNVTNVRNDMYLVAEAIRVLDKNPAVNFDADTKANLTAFKKQIDDATKFIPLWVKIAVAIALGLGTMVGWKRIVVTVGQKIGKTHLTYAQGASAELVAMLTIGAADVFGLPVSTTHVLSSGVAGSMAANRSGLQMSTIRNLAMAWVLTLPVAILLSGSLYWLFSHLF</sequence>
<feature type="transmembrane region" description="Helical" evidence="11">
    <location>
        <begin position="65"/>
        <end position="88"/>
    </location>
</feature>
<dbReference type="GO" id="GO:0015293">
    <property type="term" value="F:symporter activity"/>
    <property type="evidence" value="ECO:0007669"/>
    <property type="project" value="UniProtKB-KW"/>
</dbReference>
<evidence type="ECO:0000256" key="11">
    <source>
        <dbReference type="RuleBase" id="RU363058"/>
    </source>
</evidence>
<dbReference type="GO" id="GO:0005886">
    <property type="term" value="C:plasma membrane"/>
    <property type="evidence" value="ECO:0007669"/>
    <property type="project" value="UniProtKB-SubCell"/>
</dbReference>
<name>A0A2S9H085_9BURK</name>
<keyword evidence="8 11" id="KW-1133">Transmembrane helix</keyword>
<keyword evidence="4" id="KW-1003">Cell membrane</keyword>
<dbReference type="GO" id="GO:0005315">
    <property type="term" value="F:phosphate transmembrane transporter activity"/>
    <property type="evidence" value="ECO:0007669"/>
    <property type="project" value="InterPro"/>
</dbReference>
<dbReference type="EMBL" id="PUGF01000008">
    <property type="protein sequence ID" value="PRC93276.1"/>
    <property type="molecule type" value="Genomic_DNA"/>
</dbReference>
<feature type="transmembrane region" description="Helical" evidence="11">
    <location>
        <begin position="33"/>
        <end position="53"/>
    </location>
</feature>
<evidence type="ECO:0000256" key="7">
    <source>
        <dbReference type="ARBA" id="ARBA00022847"/>
    </source>
</evidence>
<gene>
    <name evidence="12" type="ORF">S2091_2014</name>
</gene>
<feature type="transmembrane region" description="Helical" evidence="11">
    <location>
        <begin position="175"/>
        <end position="193"/>
    </location>
</feature>
<keyword evidence="13" id="KW-1185">Reference proteome</keyword>
<dbReference type="Pfam" id="PF01384">
    <property type="entry name" value="PHO4"/>
    <property type="match status" value="1"/>
</dbReference>
<feature type="transmembrane region" description="Helical" evidence="11">
    <location>
        <begin position="214"/>
        <end position="233"/>
    </location>
</feature>
<dbReference type="AlphaFoldDB" id="A0A2S9H085"/>
<dbReference type="PANTHER" id="PTHR11101:SF65">
    <property type="entry name" value="LOW-AFFINITY INORGANIC PHOSPHATE TRANSPORTER PITA-RELATED"/>
    <property type="match status" value="1"/>
</dbReference>
<evidence type="ECO:0000256" key="6">
    <source>
        <dbReference type="ARBA" id="ARBA00022692"/>
    </source>
</evidence>
<protein>
    <recommendedName>
        <fullName evidence="11">Phosphate transporter</fullName>
    </recommendedName>
</protein>
<feature type="transmembrane region" description="Helical" evidence="11">
    <location>
        <begin position="278"/>
        <end position="296"/>
    </location>
</feature>
<dbReference type="GO" id="GO:0035435">
    <property type="term" value="P:phosphate ion transmembrane transport"/>
    <property type="evidence" value="ECO:0007669"/>
    <property type="project" value="TreeGrafter"/>
</dbReference>
<evidence type="ECO:0000256" key="3">
    <source>
        <dbReference type="ARBA" id="ARBA00022448"/>
    </source>
</evidence>
<dbReference type="PANTHER" id="PTHR11101">
    <property type="entry name" value="PHOSPHATE TRANSPORTER"/>
    <property type="match status" value="1"/>
</dbReference>
<feature type="transmembrane region" description="Helical" evidence="11">
    <location>
        <begin position="108"/>
        <end position="137"/>
    </location>
</feature>
<keyword evidence="6 11" id="KW-0812">Transmembrane</keyword>
<feature type="transmembrane region" description="Helical" evidence="11">
    <location>
        <begin position="149"/>
        <end position="169"/>
    </location>
</feature>
<accession>A0A2S9H085</accession>
<evidence type="ECO:0000256" key="1">
    <source>
        <dbReference type="ARBA" id="ARBA00004651"/>
    </source>
</evidence>
<organism evidence="12 13">
    <name type="scientific">Solimicrobium silvestre</name>
    <dbReference type="NCBI Taxonomy" id="2099400"/>
    <lineage>
        <taxon>Bacteria</taxon>
        <taxon>Pseudomonadati</taxon>
        <taxon>Pseudomonadota</taxon>
        <taxon>Betaproteobacteria</taxon>
        <taxon>Burkholderiales</taxon>
        <taxon>Oxalobacteraceae</taxon>
        <taxon>Solimicrobium</taxon>
    </lineage>
</organism>
<dbReference type="Proteomes" id="UP000237839">
    <property type="component" value="Unassembled WGS sequence"/>
</dbReference>
<comment type="subcellular location">
    <subcellularLocation>
        <location evidence="1">Cell membrane</location>
        <topology evidence="1">Multi-pass membrane protein</topology>
    </subcellularLocation>
    <subcellularLocation>
        <location evidence="11">Membrane</location>
        <topology evidence="11">Multi-pass membrane protein</topology>
    </subcellularLocation>
</comment>
<dbReference type="OrthoDB" id="9779554at2"/>
<evidence type="ECO:0000256" key="8">
    <source>
        <dbReference type="ARBA" id="ARBA00022989"/>
    </source>
</evidence>
<comment type="catalytic activity">
    <reaction evidence="10">
        <text>phosphate(in) + H(+)(in) = phosphate(out) + H(+)(out)</text>
        <dbReference type="Rhea" id="RHEA:29939"/>
        <dbReference type="ChEBI" id="CHEBI:15378"/>
        <dbReference type="ChEBI" id="CHEBI:43474"/>
    </reaction>
</comment>
<evidence type="ECO:0000313" key="12">
    <source>
        <dbReference type="EMBL" id="PRC93276.1"/>
    </source>
</evidence>
<evidence type="ECO:0000256" key="10">
    <source>
        <dbReference type="ARBA" id="ARBA00047348"/>
    </source>
</evidence>
<proteinExistence type="inferred from homology"/>
<keyword evidence="9 11" id="KW-0472">Membrane</keyword>
<comment type="caution">
    <text evidence="12">The sequence shown here is derived from an EMBL/GenBank/DDBJ whole genome shotgun (WGS) entry which is preliminary data.</text>
</comment>
<keyword evidence="7" id="KW-0769">Symport</keyword>
<feature type="transmembrane region" description="Helical" evidence="11">
    <location>
        <begin position="521"/>
        <end position="543"/>
    </location>
</feature>
<dbReference type="RefSeq" id="WP_105531673.1">
    <property type="nucleotide sequence ID" value="NZ_PUGF01000008.1"/>
</dbReference>
<comment type="similarity">
    <text evidence="2">Belongs to the inorganic phosphate transporter (PiT) (TC 2.A.20) family. Pit subfamily.</text>
</comment>
<reference evidence="12 13" key="1">
    <citation type="submission" date="2018-02" db="EMBL/GenBank/DDBJ databases">
        <title>Solimicrobium silvestre gen. nov., sp. nov., isolated from alpine forest soil.</title>
        <authorList>
            <person name="Margesin R."/>
            <person name="Albuquerque L."/>
            <person name="Zhang D.-C."/>
            <person name="Froufe H.J.C."/>
            <person name="Severino R."/>
            <person name="Roxo I."/>
            <person name="Egas C."/>
            <person name="Da Costa M.S."/>
        </authorList>
    </citation>
    <scope>NUCLEOTIDE SEQUENCE [LARGE SCALE GENOMIC DNA]</scope>
    <source>
        <strain evidence="12 13">S20-91</strain>
    </source>
</reference>
<evidence type="ECO:0000256" key="4">
    <source>
        <dbReference type="ARBA" id="ARBA00022475"/>
    </source>
</evidence>
<feature type="transmembrane region" description="Helical" evidence="11">
    <location>
        <begin position="430"/>
        <end position="450"/>
    </location>
</feature>
<evidence type="ECO:0000313" key="13">
    <source>
        <dbReference type="Proteomes" id="UP000237839"/>
    </source>
</evidence>
<keyword evidence="3 11" id="KW-0813">Transport</keyword>
<evidence type="ECO:0000256" key="2">
    <source>
        <dbReference type="ARBA" id="ARBA00005342"/>
    </source>
</evidence>
<dbReference type="InterPro" id="IPR001204">
    <property type="entry name" value="Phos_transporter"/>
</dbReference>